<dbReference type="GO" id="GO:0017183">
    <property type="term" value="P:protein histidyl modification to diphthamide"/>
    <property type="evidence" value="ECO:0007669"/>
    <property type="project" value="UniProtKB-UniPathway"/>
</dbReference>
<dbReference type="InterPro" id="IPR000878">
    <property type="entry name" value="4pyrrol_Mease"/>
</dbReference>
<evidence type="ECO:0000256" key="2">
    <source>
        <dbReference type="ARBA" id="ARBA00005156"/>
    </source>
</evidence>
<evidence type="ECO:0000256" key="6">
    <source>
        <dbReference type="ARBA" id="ARBA00022679"/>
    </source>
</evidence>
<dbReference type="Gene3D" id="3.40.1010.10">
    <property type="entry name" value="Cobalt-precorrin-4 Transmethylase, Domain 1"/>
    <property type="match status" value="1"/>
</dbReference>
<feature type="binding site" evidence="11">
    <location>
        <position position="163"/>
    </location>
    <ligand>
        <name>S-adenosyl-L-methionine</name>
        <dbReference type="ChEBI" id="CHEBI:59789"/>
    </ligand>
</feature>
<gene>
    <name evidence="13" type="ORF">PV09_05688</name>
</gene>
<keyword evidence="6" id="KW-0808">Transferase</keyword>
<dbReference type="OrthoDB" id="2516at2759"/>
<dbReference type="PIRSF" id="PIRSF036432">
    <property type="entry name" value="Diphthine_synth"/>
    <property type="match status" value="1"/>
</dbReference>
<comment type="function">
    <text evidence="1">S-adenosyl-L-methionine-dependent methyltransferase that catalyzes four methylations of the modified target histidine residue in translation elongation factor 2 (EF-2), to form an intermediate called diphthine methyl ester. The four successive methylation reactions represent the second step of diphthamide biosynthesis.</text>
</comment>
<dbReference type="EC" id="2.1.1.314" evidence="4"/>
<dbReference type="HAMAP" id="MF_01084">
    <property type="entry name" value="Diphthine_synth"/>
    <property type="match status" value="1"/>
</dbReference>
<sequence>MLYFIGLGLASEKDISVAGLEVVKKADRVYLESYTAVLLVGKGELEAFYGRDIILADREMVESQSDDILKDADKVDVAFLVVGDPFGATTHTDLSLRARQQSIPTRTLPNASILTGIGATGLSLYNFGQTISMVWFTDNWRPTSWYPRLQENTSIGLHTLILLDIKVKEPDLDLLARTGRMKYLPPRFMTVAECAKQMVEVEDELKGGVCGKDALAVGVSRVGSEDMQIVAGTLGQLCQADLGKPLHSLVLVGRRGHEIERDFLEEFAVDKELFRELWDSKYGKQT</sequence>
<dbReference type="SUPFAM" id="SSF53790">
    <property type="entry name" value="Tetrapyrrole methylase"/>
    <property type="match status" value="1"/>
</dbReference>
<accession>A0A0D2A925</accession>
<evidence type="ECO:0000256" key="7">
    <source>
        <dbReference type="ARBA" id="ARBA00022691"/>
    </source>
</evidence>
<organism evidence="13 14">
    <name type="scientific">Verruconis gallopava</name>
    <dbReference type="NCBI Taxonomy" id="253628"/>
    <lineage>
        <taxon>Eukaryota</taxon>
        <taxon>Fungi</taxon>
        <taxon>Dikarya</taxon>
        <taxon>Ascomycota</taxon>
        <taxon>Pezizomycotina</taxon>
        <taxon>Dothideomycetes</taxon>
        <taxon>Pleosporomycetidae</taxon>
        <taxon>Venturiales</taxon>
        <taxon>Sympoventuriaceae</taxon>
        <taxon>Verruconis</taxon>
    </lineage>
</organism>
<dbReference type="GO" id="GO:0141133">
    <property type="term" value="F:diphthine methyl ester synthase activity"/>
    <property type="evidence" value="ECO:0007669"/>
    <property type="project" value="UniProtKB-EC"/>
</dbReference>
<feature type="domain" description="Tetrapyrrole methylase" evidence="12">
    <location>
        <begin position="1"/>
        <end position="237"/>
    </location>
</feature>
<keyword evidence="5" id="KW-0489">Methyltransferase</keyword>
<dbReference type="FunFam" id="3.40.1010.10:FF:000004">
    <property type="entry name" value="Putative diphthine synthase"/>
    <property type="match status" value="1"/>
</dbReference>
<comment type="similarity">
    <text evidence="3">Belongs to the diphthine synthase family.</text>
</comment>
<dbReference type="EMBL" id="KN847546">
    <property type="protein sequence ID" value="KIW03035.1"/>
    <property type="molecule type" value="Genomic_DNA"/>
</dbReference>
<dbReference type="Proteomes" id="UP000053259">
    <property type="component" value="Unassembled WGS sequence"/>
</dbReference>
<feature type="binding site" evidence="11">
    <location>
        <position position="247"/>
    </location>
    <ligand>
        <name>S-adenosyl-L-methionine</name>
        <dbReference type="ChEBI" id="CHEBI:59789"/>
    </ligand>
</feature>
<dbReference type="Gene3D" id="3.30.950.10">
    <property type="entry name" value="Methyltransferase, Cobalt-precorrin-4 Transmethylase, Domain 2"/>
    <property type="match status" value="1"/>
</dbReference>
<evidence type="ECO:0000256" key="11">
    <source>
        <dbReference type="PIRSR" id="PIRSR036432-1"/>
    </source>
</evidence>
<feature type="binding site" evidence="11">
    <location>
        <position position="84"/>
    </location>
    <ligand>
        <name>S-adenosyl-L-methionine</name>
        <dbReference type="ChEBI" id="CHEBI:59789"/>
    </ligand>
</feature>
<dbReference type="PANTHER" id="PTHR10882">
    <property type="entry name" value="DIPHTHINE SYNTHASE"/>
    <property type="match status" value="1"/>
</dbReference>
<evidence type="ECO:0000256" key="4">
    <source>
        <dbReference type="ARBA" id="ARBA00011927"/>
    </source>
</evidence>
<dbReference type="RefSeq" id="XP_016212904.1">
    <property type="nucleotide sequence ID" value="XM_016359225.1"/>
</dbReference>
<dbReference type="GO" id="GO:0032259">
    <property type="term" value="P:methylation"/>
    <property type="evidence" value="ECO:0007669"/>
    <property type="project" value="UniProtKB-KW"/>
</dbReference>
<proteinExistence type="inferred from homology"/>
<name>A0A0D2A925_9PEZI</name>
<dbReference type="NCBIfam" id="TIGR00522">
    <property type="entry name" value="dph5"/>
    <property type="match status" value="1"/>
</dbReference>
<dbReference type="InParanoid" id="A0A0D2A925"/>
<feature type="binding site" evidence="11">
    <location>
        <position position="87"/>
    </location>
    <ligand>
        <name>S-adenosyl-L-methionine</name>
        <dbReference type="ChEBI" id="CHEBI:59789"/>
    </ligand>
</feature>
<evidence type="ECO:0000313" key="14">
    <source>
        <dbReference type="Proteomes" id="UP000053259"/>
    </source>
</evidence>
<dbReference type="HOGENOM" id="CLU_066040_1_0_1"/>
<dbReference type="InterPro" id="IPR014776">
    <property type="entry name" value="4pyrrole_Mease_sub2"/>
</dbReference>
<protein>
    <recommendedName>
        <fullName evidence="9">Diphthine methyl ester synthase</fullName>
        <ecNumber evidence="4">2.1.1.314</ecNumber>
    </recommendedName>
    <alternativeName>
        <fullName evidence="10">Diphthamide biosynthesis methyltransferase</fullName>
    </alternativeName>
</protein>
<feature type="binding site" evidence="11">
    <location>
        <position position="9"/>
    </location>
    <ligand>
        <name>S-adenosyl-L-methionine</name>
        <dbReference type="ChEBI" id="CHEBI:59789"/>
    </ligand>
</feature>
<evidence type="ECO:0000313" key="13">
    <source>
        <dbReference type="EMBL" id="KIW03035.1"/>
    </source>
</evidence>
<dbReference type="PANTHER" id="PTHR10882:SF0">
    <property type="entry name" value="DIPHTHINE METHYL ESTER SYNTHASE"/>
    <property type="match status" value="1"/>
</dbReference>
<dbReference type="InterPro" id="IPR035996">
    <property type="entry name" value="4pyrrol_Methylase_sf"/>
</dbReference>
<evidence type="ECO:0000256" key="5">
    <source>
        <dbReference type="ARBA" id="ARBA00022603"/>
    </source>
</evidence>
<evidence type="ECO:0000256" key="8">
    <source>
        <dbReference type="ARBA" id="ARBA00048752"/>
    </source>
</evidence>
<dbReference type="AlphaFoldDB" id="A0A0D2A925"/>
<keyword evidence="14" id="KW-1185">Reference proteome</keyword>
<comment type="catalytic activity">
    <reaction evidence="8">
        <text>2-[(3S)-amino-3-carboxypropyl]-L-histidyl-[translation elongation factor 2] + 4 S-adenosyl-L-methionine = diphthine methyl ester-[translation elongation factor 2] + 4 S-adenosyl-L-homocysteine + 3 H(+)</text>
        <dbReference type="Rhea" id="RHEA:42652"/>
        <dbReference type="Rhea" id="RHEA-COMP:9749"/>
        <dbReference type="Rhea" id="RHEA-COMP:10173"/>
        <dbReference type="ChEBI" id="CHEBI:15378"/>
        <dbReference type="ChEBI" id="CHEBI:57856"/>
        <dbReference type="ChEBI" id="CHEBI:59789"/>
        <dbReference type="ChEBI" id="CHEBI:73995"/>
        <dbReference type="ChEBI" id="CHEBI:79005"/>
        <dbReference type="EC" id="2.1.1.314"/>
    </reaction>
</comment>
<evidence type="ECO:0000256" key="1">
    <source>
        <dbReference type="ARBA" id="ARBA00004006"/>
    </source>
</evidence>
<dbReference type="InterPro" id="IPR004551">
    <property type="entry name" value="Dphthn_synthase"/>
</dbReference>
<evidence type="ECO:0000256" key="9">
    <source>
        <dbReference type="ARBA" id="ARBA00072033"/>
    </source>
</evidence>
<evidence type="ECO:0000259" key="12">
    <source>
        <dbReference type="Pfam" id="PF00590"/>
    </source>
</evidence>
<dbReference type="STRING" id="253628.A0A0D2A925"/>
<feature type="binding site" evidence="11">
    <location>
        <position position="222"/>
    </location>
    <ligand>
        <name>S-adenosyl-L-methionine</name>
        <dbReference type="ChEBI" id="CHEBI:59789"/>
    </ligand>
</feature>
<comment type="pathway">
    <text evidence="2">Protein modification; peptidyl-diphthamide biosynthesis.</text>
</comment>
<evidence type="ECO:0000256" key="3">
    <source>
        <dbReference type="ARBA" id="ARBA00006729"/>
    </source>
</evidence>
<dbReference type="GeneID" id="27313661"/>
<dbReference type="InterPro" id="IPR014777">
    <property type="entry name" value="4pyrrole_Mease_sub1"/>
</dbReference>
<dbReference type="UniPathway" id="UPA00559"/>
<evidence type="ECO:0000256" key="10">
    <source>
        <dbReference type="ARBA" id="ARBA00081951"/>
    </source>
</evidence>
<reference evidence="13 14" key="1">
    <citation type="submission" date="2015-01" db="EMBL/GenBank/DDBJ databases">
        <title>The Genome Sequence of Ochroconis gallopava CBS43764.</title>
        <authorList>
            <consortium name="The Broad Institute Genomics Platform"/>
            <person name="Cuomo C."/>
            <person name="de Hoog S."/>
            <person name="Gorbushina A."/>
            <person name="Stielow B."/>
            <person name="Teixiera M."/>
            <person name="Abouelleil A."/>
            <person name="Chapman S.B."/>
            <person name="Priest M."/>
            <person name="Young S.K."/>
            <person name="Wortman J."/>
            <person name="Nusbaum C."/>
            <person name="Birren B."/>
        </authorList>
    </citation>
    <scope>NUCLEOTIDE SEQUENCE [LARGE SCALE GENOMIC DNA]</scope>
    <source>
        <strain evidence="13 14">CBS 43764</strain>
    </source>
</reference>
<dbReference type="VEuPathDB" id="FungiDB:PV09_05688"/>
<dbReference type="FunFam" id="3.30.950.10:FF:000004">
    <property type="entry name" value="Diphthine synthase putative"/>
    <property type="match status" value="1"/>
</dbReference>
<keyword evidence="7 11" id="KW-0949">S-adenosyl-L-methionine</keyword>
<dbReference type="CDD" id="cd11647">
    <property type="entry name" value="DHP5_DphB"/>
    <property type="match status" value="1"/>
</dbReference>
<feature type="binding site" evidence="11">
    <location>
        <begin position="112"/>
        <end position="113"/>
    </location>
    <ligand>
        <name>S-adenosyl-L-methionine</name>
        <dbReference type="ChEBI" id="CHEBI:59789"/>
    </ligand>
</feature>
<dbReference type="FunCoup" id="A0A0D2A925">
    <property type="interactions" value="936"/>
</dbReference>
<dbReference type="Pfam" id="PF00590">
    <property type="entry name" value="TP_methylase"/>
    <property type="match status" value="1"/>
</dbReference>
<dbReference type="SMR" id="A0A0D2A925"/>